<dbReference type="Proteomes" id="UP000317369">
    <property type="component" value="Chromosome"/>
</dbReference>
<evidence type="ECO:0000313" key="2">
    <source>
        <dbReference type="Proteomes" id="UP000317369"/>
    </source>
</evidence>
<accession>A0A517YQS6</accession>
<keyword evidence="2" id="KW-1185">Reference proteome</keyword>
<dbReference type="KEGG" id="pcor:KS4_06210"/>
<gene>
    <name evidence="1" type="ORF">KS4_06210</name>
</gene>
<dbReference type="AlphaFoldDB" id="A0A517YQS6"/>
<dbReference type="EMBL" id="CP036425">
    <property type="protein sequence ID" value="QDU32587.1"/>
    <property type="molecule type" value="Genomic_DNA"/>
</dbReference>
<name>A0A517YQS6_9BACT</name>
<evidence type="ECO:0000313" key="1">
    <source>
        <dbReference type="EMBL" id="QDU32587.1"/>
    </source>
</evidence>
<organism evidence="1 2">
    <name type="scientific">Poriferisphaera corsica</name>
    <dbReference type="NCBI Taxonomy" id="2528020"/>
    <lineage>
        <taxon>Bacteria</taxon>
        <taxon>Pseudomonadati</taxon>
        <taxon>Planctomycetota</taxon>
        <taxon>Phycisphaerae</taxon>
        <taxon>Phycisphaerales</taxon>
        <taxon>Phycisphaeraceae</taxon>
        <taxon>Poriferisphaera</taxon>
    </lineage>
</organism>
<sequence>MGTFCERSFSISSWELRKLDVLSGGASFKRMSMLWTSQYTMTGLVLAKLSAILRAMRTAWGLLLPDERWMKIPSVLEVLLTDDELEVATQAGSSRAVMMRRRSEAVCGQCFFMMCFRKRLYESFYRSGILRRWHEFVCM</sequence>
<proteinExistence type="predicted"/>
<protein>
    <submittedName>
        <fullName evidence="1">Uncharacterized protein</fullName>
    </submittedName>
</protein>
<reference evidence="1 2" key="1">
    <citation type="submission" date="2019-02" db="EMBL/GenBank/DDBJ databases">
        <title>Deep-cultivation of Planctomycetes and their phenomic and genomic characterization uncovers novel biology.</title>
        <authorList>
            <person name="Wiegand S."/>
            <person name="Jogler M."/>
            <person name="Boedeker C."/>
            <person name="Pinto D."/>
            <person name="Vollmers J."/>
            <person name="Rivas-Marin E."/>
            <person name="Kohn T."/>
            <person name="Peeters S.H."/>
            <person name="Heuer A."/>
            <person name="Rast P."/>
            <person name="Oberbeckmann S."/>
            <person name="Bunk B."/>
            <person name="Jeske O."/>
            <person name="Meyerdierks A."/>
            <person name="Storesund J.E."/>
            <person name="Kallscheuer N."/>
            <person name="Luecker S."/>
            <person name="Lage O.M."/>
            <person name="Pohl T."/>
            <person name="Merkel B.J."/>
            <person name="Hornburger P."/>
            <person name="Mueller R.-W."/>
            <person name="Bruemmer F."/>
            <person name="Labrenz M."/>
            <person name="Spormann A.M."/>
            <person name="Op den Camp H."/>
            <person name="Overmann J."/>
            <person name="Amann R."/>
            <person name="Jetten M.S.M."/>
            <person name="Mascher T."/>
            <person name="Medema M.H."/>
            <person name="Devos D.P."/>
            <person name="Kaster A.-K."/>
            <person name="Ovreas L."/>
            <person name="Rohde M."/>
            <person name="Galperin M.Y."/>
            <person name="Jogler C."/>
        </authorList>
    </citation>
    <scope>NUCLEOTIDE SEQUENCE [LARGE SCALE GENOMIC DNA]</scope>
    <source>
        <strain evidence="1 2">KS4</strain>
    </source>
</reference>